<dbReference type="AlphaFoldDB" id="A0A238FGJ1"/>
<dbReference type="PANTHER" id="PTHR11741:SF0">
    <property type="entry name" value="ELONGATION FACTOR TS, MITOCHONDRIAL"/>
    <property type="match status" value="1"/>
</dbReference>
<dbReference type="PROSITE" id="PS01127">
    <property type="entry name" value="EF_TS_2"/>
    <property type="match status" value="1"/>
</dbReference>
<dbReference type="OrthoDB" id="277235at2759"/>
<dbReference type="STRING" id="269621.A0A238FGJ1"/>
<keyword evidence="2" id="KW-0648">Protein biosynthesis</keyword>
<evidence type="ECO:0000259" key="5">
    <source>
        <dbReference type="Pfam" id="PF00889"/>
    </source>
</evidence>
<evidence type="ECO:0000256" key="4">
    <source>
        <dbReference type="SAM" id="MobiDB-lite"/>
    </source>
</evidence>
<gene>
    <name evidence="6" type="ORF">BQ2448_2839</name>
</gene>
<name>A0A238FGJ1_9BASI</name>
<dbReference type="EMBL" id="FMSP01000007">
    <property type="protein sequence ID" value="SCV71251.1"/>
    <property type="molecule type" value="Genomic_DNA"/>
</dbReference>
<dbReference type="Proteomes" id="UP000198372">
    <property type="component" value="Unassembled WGS sequence"/>
</dbReference>
<evidence type="ECO:0000313" key="6">
    <source>
        <dbReference type="EMBL" id="SCV71251.1"/>
    </source>
</evidence>
<evidence type="ECO:0000256" key="1">
    <source>
        <dbReference type="ARBA" id="ARBA00022768"/>
    </source>
</evidence>
<feature type="domain" description="Translation elongation factor EFTs/EF1B dimerisation" evidence="5">
    <location>
        <begin position="132"/>
        <end position="230"/>
    </location>
</feature>
<evidence type="ECO:0000256" key="3">
    <source>
        <dbReference type="ARBA" id="ARBA00023128"/>
    </source>
</evidence>
<dbReference type="InterPro" id="IPR014039">
    <property type="entry name" value="Transl_elong_EFTs/EF1B_dimer"/>
</dbReference>
<dbReference type="GO" id="GO:0005739">
    <property type="term" value="C:mitochondrion"/>
    <property type="evidence" value="ECO:0007669"/>
    <property type="project" value="GOC"/>
</dbReference>
<dbReference type="GO" id="GO:0070125">
    <property type="term" value="P:mitochondrial translational elongation"/>
    <property type="evidence" value="ECO:0007669"/>
    <property type="project" value="TreeGrafter"/>
</dbReference>
<dbReference type="PANTHER" id="PTHR11741">
    <property type="entry name" value="ELONGATION FACTOR TS"/>
    <property type="match status" value="1"/>
</dbReference>
<dbReference type="InterPro" id="IPR001816">
    <property type="entry name" value="Transl_elong_EFTs/EF1B"/>
</dbReference>
<keyword evidence="1" id="KW-0251">Elongation factor</keyword>
<dbReference type="InterPro" id="IPR036402">
    <property type="entry name" value="EF-Ts_dimer_sf"/>
</dbReference>
<feature type="compositionally biased region" description="Low complexity" evidence="4">
    <location>
        <begin position="23"/>
        <end position="40"/>
    </location>
</feature>
<dbReference type="Gene3D" id="1.10.8.10">
    <property type="entry name" value="DNA helicase RuvA subunit, C-terminal domain"/>
    <property type="match status" value="1"/>
</dbReference>
<dbReference type="Gene3D" id="3.30.479.20">
    <property type="entry name" value="Elongation factor Ts, dimerisation domain"/>
    <property type="match status" value="2"/>
</dbReference>
<sequence>MFTIRQLCSASARSARPLSSTSTSSLLRTFSTSPTASTSEPAPPKVPIALISEIRSLRPGTSLSLARSALAASELDVPKALEWIVEQTNLKGGAKVEKLSSRSTPQGLVGIVEYQTGLEKSSGSAGGVRVGMVEINCETDFVARTDEFKGLVKRVVESLGFFAEAAEKEEKIGFREWAWEEVKEVPLIPEFEAQTATSSSAGETISSLITSTVSRLGENITLSRCATLVVDAPGSTIKIASSSGCCLATTPSPSSVSKPPSIYFTSSYLHGSNDAPPNSAATPTFFKSGTLASLLLHRFEPSTTSAAPTVTNQDLLKLGRQLARQVVAMPTTSAQPTAESASKNLAEGEPSQVLYEQPSLMIVPNAQEGLDFVLGETKVGEVLKLWKGGKRGGFEVVDLLRWTVGEKAA</sequence>
<proteinExistence type="predicted"/>
<evidence type="ECO:0000256" key="2">
    <source>
        <dbReference type="ARBA" id="ARBA00022917"/>
    </source>
</evidence>
<dbReference type="Pfam" id="PF00889">
    <property type="entry name" value="EF_TS"/>
    <property type="match status" value="1"/>
</dbReference>
<evidence type="ECO:0000313" key="7">
    <source>
        <dbReference type="Proteomes" id="UP000198372"/>
    </source>
</evidence>
<feature type="region of interest" description="Disordered" evidence="4">
    <location>
        <begin position="23"/>
        <end position="44"/>
    </location>
</feature>
<keyword evidence="7" id="KW-1185">Reference proteome</keyword>
<dbReference type="SUPFAM" id="SSF54713">
    <property type="entry name" value="Elongation factor Ts (EF-Ts), dimerisation domain"/>
    <property type="match status" value="2"/>
</dbReference>
<keyword evidence="3" id="KW-0496">Mitochondrion</keyword>
<accession>A0A238FGJ1</accession>
<dbReference type="InterPro" id="IPR018101">
    <property type="entry name" value="Transl_elong_Ts_CS"/>
</dbReference>
<dbReference type="GO" id="GO:0003746">
    <property type="term" value="F:translation elongation factor activity"/>
    <property type="evidence" value="ECO:0007669"/>
    <property type="project" value="UniProtKB-KW"/>
</dbReference>
<reference evidence="7" key="1">
    <citation type="submission" date="2016-09" db="EMBL/GenBank/DDBJ databases">
        <authorList>
            <person name="Jeantristanb JTB J.-T."/>
            <person name="Ricardo R."/>
        </authorList>
    </citation>
    <scope>NUCLEOTIDE SEQUENCE [LARGE SCALE GENOMIC DNA]</scope>
</reference>
<organism evidence="6 7">
    <name type="scientific">Microbotryum intermedium</name>
    <dbReference type="NCBI Taxonomy" id="269621"/>
    <lineage>
        <taxon>Eukaryota</taxon>
        <taxon>Fungi</taxon>
        <taxon>Dikarya</taxon>
        <taxon>Basidiomycota</taxon>
        <taxon>Pucciniomycotina</taxon>
        <taxon>Microbotryomycetes</taxon>
        <taxon>Microbotryales</taxon>
        <taxon>Microbotryaceae</taxon>
        <taxon>Microbotryum</taxon>
    </lineage>
</organism>
<protein>
    <submittedName>
        <fullName evidence="6">BQ2448_2839 protein</fullName>
    </submittedName>
</protein>